<dbReference type="AlphaFoldDB" id="A0A949WUS2"/>
<comment type="caution">
    <text evidence="2">The sequence shown here is derived from an EMBL/GenBank/DDBJ whole genome shotgun (WGS) entry which is preliminary data.</text>
</comment>
<protein>
    <submittedName>
        <fullName evidence="2">Protein phosphatase 2C domain-containing protein</fullName>
    </submittedName>
</protein>
<proteinExistence type="predicted"/>
<keyword evidence="3" id="KW-1185">Reference proteome</keyword>
<accession>A0A949WUS2</accession>
<dbReference type="Proteomes" id="UP000694308">
    <property type="component" value="Unassembled WGS sequence"/>
</dbReference>
<evidence type="ECO:0000313" key="2">
    <source>
        <dbReference type="EMBL" id="MBV7272887.1"/>
    </source>
</evidence>
<dbReference type="Pfam" id="PF13672">
    <property type="entry name" value="PP2C_2"/>
    <property type="match status" value="1"/>
</dbReference>
<reference evidence="2" key="1">
    <citation type="submission" date="2020-12" db="EMBL/GenBank/DDBJ databases">
        <title>Clostridium thailandense sp. nov., a novel acetogenic bacterium isolated from peat land soil in Thailand.</title>
        <authorList>
            <person name="Chaikitkaew S."/>
            <person name="Birkeland N.K."/>
        </authorList>
    </citation>
    <scope>NUCLEOTIDE SEQUENCE</scope>
    <source>
        <strain evidence="2">PL3</strain>
    </source>
</reference>
<gene>
    <name evidence="2" type="ORF">I6U48_08175</name>
</gene>
<dbReference type="EMBL" id="JAEEGC010000034">
    <property type="protein sequence ID" value="MBV7272887.1"/>
    <property type="molecule type" value="Genomic_DNA"/>
</dbReference>
<feature type="domain" description="PPM-type phosphatase" evidence="1">
    <location>
        <begin position="23"/>
        <end position="247"/>
    </location>
</feature>
<name>A0A949WUS2_9CLOT</name>
<evidence type="ECO:0000313" key="3">
    <source>
        <dbReference type="Proteomes" id="UP000694308"/>
    </source>
</evidence>
<evidence type="ECO:0000259" key="1">
    <source>
        <dbReference type="Pfam" id="PF13672"/>
    </source>
</evidence>
<dbReference type="RefSeq" id="WP_218319917.1">
    <property type="nucleotide sequence ID" value="NZ_JAEEGC010000034.1"/>
</dbReference>
<dbReference type="InterPro" id="IPR001932">
    <property type="entry name" value="PPM-type_phosphatase-like_dom"/>
</dbReference>
<organism evidence="2 3">
    <name type="scientific">Clostridium thailandense</name>
    <dbReference type="NCBI Taxonomy" id="2794346"/>
    <lineage>
        <taxon>Bacteria</taxon>
        <taxon>Bacillati</taxon>
        <taxon>Bacillota</taxon>
        <taxon>Clostridia</taxon>
        <taxon>Eubacteriales</taxon>
        <taxon>Clostridiaceae</taxon>
        <taxon>Clostridium</taxon>
    </lineage>
</organism>
<sequence length="287" mass="32548">MNMEKENLFFSKELSYFGCSVQGASHIREGKHCQDSFEIYSESIDEDNKMIIMAVADGHGSENYDLSKYGAEFAVKAAIEELKLIYYFSRGSKSQILKNFKSDFPTSTLKRWREAIISDIKIREEEFYKTNFNNLKQIYKRYGTTLMAVLIVPEGIFMAQLGDGDMLLVESNERTEFPIPASDELIANETYSMTSTDSTRLWKFQMYSADEPVLVMLSTDGLSNSFEDDFSFTKFGISLLRNINQFGIEKVAKEVPGFLNRASKNGSGDDITLAFAVVDICKDDIAK</sequence>